<keyword evidence="1" id="KW-0812">Transmembrane</keyword>
<name>A0ABV5NH06_9ACTN</name>
<feature type="transmembrane region" description="Helical" evidence="1">
    <location>
        <begin position="153"/>
        <end position="178"/>
    </location>
</feature>
<feature type="transmembrane region" description="Helical" evidence="1">
    <location>
        <begin position="295"/>
        <end position="319"/>
    </location>
</feature>
<dbReference type="EMBL" id="JBHMCF010000008">
    <property type="protein sequence ID" value="MFB9469570.1"/>
    <property type="molecule type" value="Genomic_DNA"/>
</dbReference>
<gene>
    <name evidence="2" type="ORF">ACFFR3_08625</name>
</gene>
<keyword evidence="1" id="KW-0472">Membrane</keyword>
<evidence type="ECO:0008006" key="4">
    <source>
        <dbReference type="Google" id="ProtNLM"/>
    </source>
</evidence>
<feature type="transmembrane region" description="Helical" evidence="1">
    <location>
        <begin position="229"/>
        <end position="252"/>
    </location>
</feature>
<evidence type="ECO:0000256" key="1">
    <source>
        <dbReference type="SAM" id="Phobius"/>
    </source>
</evidence>
<feature type="transmembrane region" description="Helical" evidence="1">
    <location>
        <begin position="199"/>
        <end position="223"/>
    </location>
</feature>
<evidence type="ECO:0000313" key="3">
    <source>
        <dbReference type="Proteomes" id="UP001589568"/>
    </source>
</evidence>
<feature type="transmembrane region" description="Helical" evidence="1">
    <location>
        <begin position="121"/>
        <end position="147"/>
    </location>
</feature>
<keyword evidence="1" id="KW-1133">Transmembrane helix</keyword>
<feature type="transmembrane region" description="Helical" evidence="1">
    <location>
        <begin position="30"/>
        <end position="56"/>
    </location>
</feature>
<proteinExistence type="predicted"/>
<accession>A0ABV5NH06</accession>
<evidence type="ECO:0000313" key="2">
    <source>
        <dbReference type="EMBL" id="MFB9469570.1"/>
    </source>
</evidence>
<feature type="transmembrane region" description="Helical" evidence="1">
    <location>
        <begin position="76"/>
        <end position="100"/>
    </location>
</feature>
<protein>
    <recommendedName>
        <fullName evidence="4">ABC transporter permease</fullName>
    </recommendedName>
</protein>
<sequence length="690" mass="70543">MESVRLVARLRRGGVLWPGSRAAGVDVGRLAVPGLVVFAPLAWFAGLAALPMVGSVAVVNGELVLAEDPGPWQPGWMAGVAVVVVAAYAVVSGATTLLAAARQTGRQAEPAAALGMAVRRWPALLAVTAITVLGAAAVVGAVVGVQVAVRWEFLSWLTAGGLALAASPVLLAGPVLVLERRGPVQAVGRAYRLAVEGTWPDVIALLTGAVLVPALAVRAALWALDAVPAPLAITFTAALAVTVLPFQASVLTRAYLQRLAWRHTALQDSAVFPETVALKDIPSCQNGHPEPAGTWLWRLVAAVLLPAVLYAMTATANLLDRPELHQRPVTAVSDPAAAHLTGDGRLLLLLDDLDTPPTLLACTDPACTDTATVYAGPAGEDLWRDVASAPMPGGRLLLASWATTDGGAGRLDLLLCDAKSCTRPRGPAGRVSAGPHEFALAVAARPGGGGLVLAHAGESGAGKPGEQTVAFTSCADLACATPVTRQAAVLKVPAYLDKEDGFALAVAPDGRPVAAQLDATTGAVHVVSCQDAACERATVSTPVRGSAAPARGFALGTPRSGLALAMRRDGRPVIAYQAGAGGAVTLLDCRTADCPDGRTTRLSEAVHGPPVLVLDRAGRALVAYQDVTRDRIALTSCAATRCGTVPVARLNGAGGRLAMTLDTAGRPILAWTAAHDRDGGHVLVSTLLDP</sequence>
<comment type="caution">
    <text evidence="2">The sequence shown here is derived from an EMBL/GenBank/DDBJ whole genome shotgun (WGS) entry which is preliminary data.</text>
</comment>
<dbReference type="Proteomes" id="UP001589568">
    <property type="component" value="Unassembled WGS sequence"/>
</dbReference>
<reference evidence="2 3" key="1">
    <citation type="submission" date="2024-09" db="EMBL/GenBank/DDBJ databases">
        <authorList>
            <person name="Sun Q."/>
            <person name="Mori K."/>
        </authorList>
    </citation>
    <scope>NUCLEOTIDE SEQUENCE [LARGE SCALE GENOMIC DNA]</scope>
    <source>
        <strain evidence="2 3">JCM 3324</strain>
    </source>
</reference>
<keyword evidence="3" id="KW-1185">Reference proteome</keyword>
<dbReference type="RefSeq" id="WP_379482892.1">
    <property type="nucleotide sequence ID" value="NZ_JBHMCF010000008.1"/>
</dbReference>
<organism evidence="2 3">
    <name type="scientific">Nonomuraea salmonea</name>
    <dbReference type="NCBI Taxonomy" id="46181"/>
    <lineage>
        <taxon>Bacteria</taxon>
        <taxon>Bacillati</taxon>
        <taxon>Actinomycetota</taxon>
        <taxon>Actinomycetes</taxon>
        <taxon>Streptosporangiales</taxon>
        <taxon>Streptosporangiaceae</taxon>
        <taxon>Nonomuraea</taxon>
    </lineage>
</organism>